<dbReference type="HOGENOM" id="CLU_2348106_0_0_1"/>
<dbReference type="AlphaFoldDB" id="A0A0D0A1A7"/>
<name>A0A0D0A1A7_9AGAM</name>
<keyword evidence="1" id="KW-0732">Signal</keyword>
<dbReference type="InParanoid" id="A0A0D0A1A7"/>
<accession>A0A0D0A1A7</accession>
<dbReference type="OrthoDB" id="2615439at2759"/>
<organism evidence="2 3">
    <name type="scientific">Suillus luteus UH-Slu-Lm8-n1</name>
    <dbReference type="NCBI Taxonomy" id="930992"/>
    <lineage>
        <taxon>Eukaryota</taxon>
        <taxon>Fungi</taxon>
        <taxon>Dikarya</taxon>
        <taxon>Basidiomycota</taxon>
        <taxon>Agaricomycotina</taxon>
        <taxon>Agaricomycetes</taxon>
        <taxon>Agaricomycetidae</taxon>
        <taxon>Boletales</taxon>
        <taxon>Suillineae</taxon>
        <taxon>Suillaceae</taxon>
        <taxon>Suillus</taxon>
    </lineage>
</organism>
<dbReference type="EMBL" id="KN835206">
    <property type="protein sequence ID" value="KIK43725.1"/>
    <property type="molecule type" value="Genomic_DNA"/>
</dbReference>
<gene>
    <name evidence="2" type="ORF">CY34DRAFT_688669</name>
</gene>
<proteinExistence type="predicted"/>
<reference evidence="2 3" key="1">
    <citation type="submission" date="2014-04" db="EMBL/GenBank/DDBJ databases">
        <authorList>
            <consortium name="DOE Joint Genome Institute"/>
            <person name="Kuo A."/>
            <person name="Ruytinx J."/>
            <person name="Rineau F."/>
            <person name="Colpaert J."/>
            <person name="Kohler A."/>
            <person name="Nagy L.G."/>
            <person name="Floudas D."/>
            <person name="Copeland A."/>
            <person name="Barry K.W."/>
            <person name="Cichocki N."/>
            <person name="Veneault-Fourrey C."/>
            <person name="LaButti K."/>
            <person name="Lindquist E.A."/>
            <person name="Lipzen A."/>
            <person name="Lundell T."/>
            <person name="Morin E."/>
            <person name="Murat C."/>
            <person name="Sun H."/>
            <person name="Tunlid A."/>
            <person name="Henrissat B."/>
            <person name="Grigoriev I.V."/>
            <person name="Hibbett D.S."/>
            <person name="Martin F."/>
            <person name="Nordberg H.P."/>
            <person name="Cantor M.N."/>
            <person name="Hua S.X."/>
        </authorList>
    </citation>
    <scope>NUCLEOTIDE SEQUENCE [LARGE SCALE GENOMIC DNA]</scope>
    <source>
        <strain evidence="2 3">UH-Slu-Lm8-n1</strain>
    </source>
</reference>
<keyword evidence="3" id="KW-1185">Reference proteome</keyword>
<sequence>MRVPTSIMVLCALAAYATAQCMECASSVTYNSVTFTLREQCTVHSGYHCFYRTSEASGDFCDCYYDQKTGSIETNESTYFCPTGSSNFSAACSGCPS</sequence>
<evidence type="ECO:0000256" key="1">
    <source>
        <dbReference type="SAM" id="SignalP"/>
    </source>
</evidence>
<dbReference type="Proteomes" id="UP000054485">
    <property type="component" value="Unassembled WGS sequence"/>
</dbReference>
<feature type="chain" id="PRO_5002207342" evidence="1">
    <location>
        <begin position="20"/>
        <end position="97"/>
    </location>
</feature>
<evidence type="ECO:0000313" key="2">
    <source>
        <dbReference type="EMBL" id="KIK43725.1"/>
    </source>
</evidence>
<protein>
    <submittedName>
        <fullName evidence="2">Unplaced genomic scaffold CY34scaffold_75, whole genome shotgun sequence</fullName>
    </submittedName>
</protein>
<evidence type="ECO:0000313" key="3">
    <source>
        <dbReference type="Proteomes" id="UP000054485"/>
    </source>
</evidence>
<reference evidence="3" key="2">
    <citation type="submission" date="2015-01" db="EMBL/GenBank/DDBJ databases">
        <title>Evolutionary Origins and Diversification of the Mycorrhizal Mutualists.</title>
        <authorList>
            <consortium name="DOE Joint Genome Institute"/>
            <consortium name="Mycorrhizal Genomics Consortium"/>
            <person name="Kohler A."/>
            <person name="Kuo A."/>
            <person name="Nagy L.G."/>
            <person name="Floudas D."/>
            <person name="Copeland A."/>
            <person name="Barry K.W."/>
            <person name="Cichocki N."/>
            <person name="Veneault-Fourrey C."/>
            <person name="LaButti K."/>
            <person name="Lindquist E.A."/>
            <person name="Lipzen A."/>
            <person name="Lundell T."/>
            <person name="Morin E."/>
            <person name="Murat C."/>
            <person name="Riley R."/>
            <person name="Ohm R."/>
            <person name="Sun H."/>
            <person name="Tunlid A."/>
            <person name="Henrissat B."/>
            <person name="Grigoriev I.V."/>
            <person name="Hibbett D.S."/>
            <person name="Martin F."/>
        </authorList>
    </citation>
    <scope>NUCLEOTIDE SEQUENCE [LARGE SCALE GENOMIC DNA]</scope>
    <source>
        <strain evidence="3">UH-Slu-Lm8-n1</strain>
    </source>
</reference>
<feature type="signal peptide" evidence="1">
    <location>
        <begin position="1"/>
        <end position="19"/>
    </location>
</feature>